<dbReference type="InterPro" id="IPR016151">
    <property type="entry name" value="DNA_mismatch_repair_MutS_N"/>
</dbReference>
<dbReference type="GO" id="GO:0005524">
    <property type="term" value="F:ATP binding"/>
    <property type="evidence" value="ECO:0007669"/>
    <property type="project" value="InterPro"/>
</dbReference>
<dbReference type="STRING" id="137246.A0A401TR86"/>
<gene>
    <name evidence="1" type="ORF">chiPu_0029379</name>
</gene>
<reference evidence="1 2" key="1">
    <citation type="journal article" date="2018" name="Nat. Ecol. Evol.">
        <title>Shark genomes provide insights into elasmobranch evolution and the origin of vertebrates.</title>
        <authorList>
            <person name="Hara Y"/>
            <person name="Yamaguchi K"/>
            <person name="Onimaru K"/>
            <person name="Kadota M"/>
            <person name="Koyanagi M"/>
            <person name="Keeley SD"/>
            <person name="Tatsumi K"/>
            <person name="Tanaka K"/>
            <person name="Motone F"/>
            <person name="Kageyama Y"/>
            <person name="Nozu R"/>
            <person name="Adachi N"/>
            <person name="Nishimura O"/>
            <person name="Nakagawa R"/>
            <person name="Tanegashima C"/>
            <person name="Kiyatake I"/>
            <person name="Matsumoto R"/>
            <person name="Murakumo K"/>
            <person name="Nishida K"/>
            <person name="Terakita A"/>
            <person name="Kuratani S"/>
            <person name="Sato K"/>
            <person name="Hyodo S Kuraku.S."/>
        </authorList>
    </citation>
    <scope>NUCLEOTIDE SEQUENCE [LARGE SCALE GENOMIC DNA]</scope>
</reference>
<organism evidence="1 2">
    <name type="scientific">Chiloscyllium punctatum</name>
    <name type="common">Brownbanded bambooshark</name>
    <name type="synonym">Hemiscyllium punctatum</name>
    <dbReference type="NCBI Taxonomy" id="137246"/>
    <lineage>
        <taxon>Eukaryota</taxon>
        <taxon>Metazoa</taxon>
        <taxon>Chordata</taxon>
        <taxon>Craniata</taxon>
        <taxon>Vertebrata</taxon>
        <taxon>Chondrichthyes</taxon>
        <taxon>Elasmobranchii</taxon>
        <taxon>Galeomorphii</taxon>
        <taxon>Galeoidea</taxon>
        <taxon>Orectolobiformes</taxon>
        <taxon>Hemiscylliidae</taxon>
        <taxon>Chiloscyllium</taxon>
    </lineage>
</organism>
<dbReference type="Gene3D" id="3.40.1170.10">
    <property type="entry name" value="DNA repair protein MutS, domain I"/>
    <property type="match status" value="1"/>
</dbReference>
<sequence length="63" mass="7381">NNKIESVVLSKMNFESVVRDLLLVRQYRVEVYRNKAVSKSSKENDWYLACKVSVDKLKLLHPV</sequence>
<evidence type="ECO:0000313" key="2">
    <source>
        <dbReference type="Proteomes" id="UP000287033"/>
    </source>
</evidence>
<dbReference type="EMBL" id="BEZZ01155273">
    <property type="protein sequence ID" value="GCC45164.1"/>
    <property type="molecule type" value="Genomic_DNA"/>
</dbReference>
<evidence type="ECO:0000313" key="1">
    <source>
        <dbReference type="EMBL" id="GCC45164.1"/>
    </source>
</evidence>
<name>A0A401TR86_CHIPU</name>
<dbReference type="GO" id="GO:0030983">
    <property type="term" value="F:mismatched DNA binding"/>
    <property type="evidence" value="ECO:0007669"/>
    <property type="project" value="InterPro"/>
</dbReference>
<feature type="non-terminal residue" evidence="1">
    <location>
        <position position="1"/>
    </location>
</feature>
<protein>
    <submittedName>
        <fullName evidence="1">Uncharacterized protein</fullName>
    </submittedName>
</protein>
<keyword evidence="2" id="KW-1185">Reference proteome</keyword>
<accession>A0A401TR86</accession>
<dbReference type="Proteomes" id="UP000287033">
    <property type="component" value="Unassembled WGS sequence"/>
</dbReference>
<dbReference type="GO" id="GO:0006298">
    <property type="term" value="P:mismatch repair"/>
    <property type="evidence" value="ECO:0007669"/>
    <property type="project" value="InterPro"/>
</dbReference>
<dbReference type="AlphaFoldDB" id="A0A401TR86"/>
<comment type="caution">
    <text evidence="1">The sequence shown here is derived from an EMBL/GenBank/DDBJ whole genome shotgun (WGS) entry which is preliminary data.</text>
</comment>
<dbReference type="OrthoDB" id="295033at2759"/>
<proteinExistence type="predicted"/>